<evidence type="ECO:0000313" key="1">
    <source>
        <dbReference type="EMBL" id="TMS02123.1"/>
    </source>
</evidence>
<proteinExistence type="predicted"/>
<reference evidence="1" key="1">
    <citation type="submission" date="2018-11" db="EMBL/GenBank/DDBJ databases">
        <title>The sequence and de novo assembly of Larimichthys crocea genome using PacBio and Hi-C technologies.</title>
        <authorList>
            <person name="Xu P."/>
            <person name="Chen B."/>
            <person name="Zhou Z."/>
            <person name="Ke Q."/>
            <person name="Wu Y."/>
            <person name="Bai H."/>
            <person name="Pu F."/>
        </authorList>
    </citation>
    <scope>NUCLEOTIDE SEQUENCE</scope>
    <source>
        <tissue evidence="1">Muscle</tissue>
    </source>
</reference>
<organism evidence="1 2">
    <name type="scientific">Larimichthys crocea</name>
    <name type="common">Large yellow croaker</name>
    <name type="synonym">Pseudosciaena crocea</name>
    <dbReference type="NCBI Taxonomy" id="215358"/>
    <lineage>
        <taxon>Eukaryota</taxon>
        <taxon>Metazoa</taxon>
        <taxon>Chordata</taxon>
        <taxon>Craniata</taxon>
        <taxon>Vertebrata</taxon>
        <taxon>Euteleostomi</taxon>
        <taxon>Actinopterygii</taxon>
        <taxon>Neopterygii</taxon>
        <taxon>Teleostei</taxon>
        <taxon>Neoteleostei</taxon>
        <taxon>Acanthomorphata</taxon>
        <taxon>Eupercaria</taxon>
        <taxon>Sciaenidae</taxon>
        <taxon>Larimichthys</taxon>
    </lineage>
</organism>
<dbReference type="Proteomes" id="UP000793456">
    <property type="component" value="Chromosome XXIV"/>
</dbReference>
<comment type="caution">
    <text evidence="1">The sequence shown here is derived from an EMBL/GenBank/DDBJ whole genome shotgun (WGS) entry which is preliminary data.</text>
</comment>
<protein>
    <submittedName>
        <fullName evidence="1">Uncharacterized protein</fullName>
    </submittedName>
</protein>
<accession>A0ACD3Q6G9</accession>
<sequence>MKTSQGSCPPSSWICPYLHARFTGPNYKSSTGSINSKSSRHDTSPGCNNFSDQLTSPKCNINNPKCTNTQDHNCNTSGPRCNDINNCSPQMHQQRQLIIPSMHLLTMPDQLRNQTTTIKVRLSINFFYIKTKKYVW</sequence>
<gene>
    <name evidence="1" type="ORF">E3U43_007663</name>
</gene>
<evidence type="ECO:0000313" key="2">
    <source>
        <dbReference type="Proteomes" id="UP000793456"/>
    </source>
</evidence>
<dbReference type="EMBL" id="CM011697">
    <property type="protein sequence ID" value="TMS02123.1"/>
    <property type="molecule type" value="Genomic_DNA"/>
</dbReference>
<name>A0ACD3Q6G9_LARCR</name>
<keyword evidence="2" id="KW-1185">Reference proteome</keyword>